<evidence type="ECO:0000256" key="5">
    <source>
        <dbReference type="ARBA" id="ARBA00022490"/>
    </source>
</evidence>
<keyword evidence="7 11" id="KW-0808">Transferase</keyword>
<feature type="binding site" evidence="11">
    <location>
        <begin position="403"/>
        <end position="406"/>
    </location>
    <ligand>
        <name>N-acetyl-D-glucosamine</name>
        <dbReference type="ChEBI" id="CHEBI:506227"/>
    </ligand>
</feature>
<proteinExistence type="inferred from homology"/>
<dbReference type="GO" id="GO:0016757">
    <property type="term" value="F:glycosyltransferase activity"/>
    <property type="evidence" value="ECO:0007669"/>
    <property type="project" value="UniProtKB-UniRule"/>
</dbReference>
<dbReference type="InterPro" id="IPR054396">
    <property type="entry name" value="GtfA_EBD"/>
</dbReference>
<keyword evidence="8 11" id="KW-0547">Nucleotide-binding</keyword>
<keyword evidence="6 11" id="KW-0328">Glycosyltransferase</keyword>
<dbReference type="SUPFAM" id="SSF53756">
    <property type="entry name" value="UDP-Glycosyltransferase/glycogen phosphorylase"/>
    <property type="match status" value="1"/>
</dbReference>
<dbReference type="InterPro" id="IPR001296">
    <property type="entry name" value="Glyco_trans_1"/>
</dbReference>
<keyword evidence="16" id="KW-1185">Reference proteome</keyword>
<dbReference type="Proteomes" id="UP000646308">
    <property type="component" value="Unassembled WGS sequence"/>
</dbReference>
<dbReference type="GO" id="GO:0000166">
    <property type="term" value="F:nucleotide binding"/>
    <property type="evidence" value="ECO:0007669"/>
    <property type="project" value="UniProtKB-KW"/>
</dbReference>
<evidence type="ECO:0000313" key="17">
    <source>
        <dbReference type="Proteomes" id="UP000646308"/>
    </source>
</evidence>
<reference evidence="15 16" key="1">
    <citation type="submission" date="2017-04" db="EMBL/GenBank/DDBJ databases">
        <title>Staphylococcus agnetis, a potential pathogen in the broiler production.</title>
        <authorList>
            <person name="Poulsen L."/>
        </authorList>
    </citation>
    <scope>NUCLEOTIDE SEQUENCE [LARGE SCALE GENOMIC DNA]</scope>
    <source>
        <strain evidence="15 16">723_310714_2_2_spleen</strain>
    </source>
</reference>
<dbReference type="Proteomes" id="UP000195208">
    <property type="component" value="Unassembled WGS sequence"/>
</dbReference>
<feature type="domain" description="GtfA extended beta-sheet meander" evidence="13">
    <location>
        <begin position="95"/>
        <end position="190"/>
    </location>
</feature>
<accession>A0A2T4MH51</accession>
<evidence type="ECO:0000256" key="3">
    <source>
        <dbReference type="ARBA" id="ARBA00009481"/>
    </source>
</evidence>
<feature type="binding site" evidence="11">
    <location>
        <begin position="16"/>
        <end position="19"/>
    </location>
    <ligand>
        <name>UDP</name>
        <dbReference type="ChEBI" id="CHEBI:58223"/>
    </ligand>
</feature>
<keyword evidence="9 11" id="KW-0472">Membrane</keyword>
<organism evidence="14 17">
    <name type="scientific">Staphylococcus agnetis</name>
    <dbReference type="NCBI Taxonomy" id="985762"/>
    <lineage>
        <taxon>Bacteria</taxon>
        <taxon>Bacillati</taxon>
        <taxon>Bacillota</taxon>
        <taxon>Bacilli</taxon>
        <taxon>Bacillales</taxon>
        <taxon>Staphylococcaceae</taxon>
        <taxon>Staphylococcus</taxon>
    </lineage>
</organism>
<dbReference type="PANTHER" id="PTHR12526:SF629">
    <property type="entry name" value="TEICHURONIC ACID BIOSYNTHESIS GLYCOSYLTRANSFERASE TUAH-RELATED"/>
    <property type="match status" value="1"/>
</dbReference>
<evidence type="ECO:0000256" key="6">
    <source>
        <dbReference type="ARBA" id="ARBA00022676"/>
    </source>
</evidence>
<evidence type="ECO:0000313" key="15">
    <source>
        <dbReference type="EMBL" id="OTW32087.1"/>
    </source>
</evidence>
<evidence type="ECO:0000259" key="12">
    <source>
        <dbReference type="Pfam" id="PF00534"/>
    </source>
</evidence>
<comment type="pathway">
    <text evidence="2 11">Protein modification; protein glycosylation.</text>
</comment>
<comment type="catalytic activity">
    <reaction evidence="10 11">
        <text>L-seryl-[protein] + UDP-N-acetyl-alpha-D-glucosamine = 3-O-[N-acetyl-alpha-D-glucosaminyl]-L-seryl-[protein] + UDP + H(+)</text>
        <dbReference type="Rhea" id="RHEA:59872"/>
        <dbReference type="Rhea" id="RHEA-COMP:9863"/>
        <dbReference type="Rhea" id="RHEA-COMP:15471"/>
        <dbReference type="ChEBI" id="CHEBI:15378"/>
        <dbReference type="ChEBI" id="CHEBI:29999"/>
        <dbReference type="ChEBI" id="CHEBI:57705"/>
        <dbReference type="ChEBI" id="CHEBI:58223"/>
        <dbReference type="ChEBI" id="CHEBI:143279"/>
    </reaction>
</comment>
<dbReference type="EC" id="2.4.1.-" evidence="11"/>
<dbReference type="AlphaFoldDB" id="A0A2T4MH51"/>
<dbReference type="InterPro" id="IPR014267">
    <property type="entry name" value="GtfA"/>
</dbReference>
<comment type="function">
    <text evidence="11">Required for polymorphic O-glycosylation of the serine-rich repeat protein in this bacteria. Catalyzes the first step in glycosylation by transferring N-acetylglucosamine from UDP-GlcNAc to serine residues in the substrate protein. Part of the accessory SecA2/SecY2 system specifically required to export serine-rich repeat cell wall proteins usually encoded upstream in the same operon.</text>
</comment>
<comment type="subunit">
    <text evidence="11">Forms a heterotetramer with 2 subunits each of GtfA and GtfB. Part of the accessory SecA2/SecY2 protein translocation apparatus.</text>
</comment>
<dbReference type="KEGG" id="sagq:EP23_09015"/>
<keyword evidence="5 11" id="KW-0963">Cytoplasm</keyword>
<dbReference type="RefSeq" id="WP_060551998.1">
    <property type="nucleotide sequence ID" value="NZ_CP009623.1"/>
</dbReference>
<evidence type="ECO:0000313" key="14">
    <source>
        <dbReference type="EMBL" id="NJI02176.1"/>
    </source>
</evidence>
<reference evidence="14" key="2">
    <citation type="submission" date="2019-11" db="EMBL/GenBank/DDBJ databases">
        <title>Whole genome comparisons of Staphylococcus agnetis isolates from cattle and chickens.</title>
        <authorList>
            <person name="Rhoads D."/>
            <person name="Shwani A."/>
            <person name="Adkins P."/>
            <person name="Calcutt M."/>
            <person name="Middleton J."/>
        </authorList>
    </citation>
    <scope>NUCLEOTIDE SEQUENCE</scope>
    <source>
        <strain evidence="14">1387</strain>
    </source>
</reference>
<evidence type="ECO:0000256" key="11">
    <source>
        <dbReference type="HAMAP-Rule" id="MF_01472"/>
    </source>
</evidence>
<evidence type="ECO:0000256" key="9">
    <source>
        <dbReference type="ARBA" id="ARBA00023136"/>
    </source>
</evidence>
<dbReference type="Pfam" id="PF00534">
    <property type="entry name" value="Glycos_transf_1"/>
    <property type="match status" value="1"/>
</dbReference>
<dbReference type="Pfam" id="PF22145">
    <property type="entry name" value="GtfA_EBD"/>
    <property type="match status" value="1"/>
</dbReference>
<evidence type="ECO:0000259" key="13">
    <source>
        <dbReference type="Pfam" id="PF22145"/>
    </source>
</evidence>
<evidence type="ECO:0000256" key="7">
    <source>
        <dbReference type="ARBA" id="ARBA00022679"/>
    </source>
</evidence>
<dbReference type="GO" id="GO:0005886">
    <property type="term" value="C:plasma membrane"/>
    <property type="evidence" value="ECO:0007669"/>
    <property type="project" value="UniProtKB-SubCell"/>
</dbReference>
<evidence type="ECO:0000256" key="4">
    <source>
        <dbReference type="ARBA" id="ARBA00022475"/>
    </source>
</evidence>
<dbReference type="CDD" id="cd04949">
    <property type="entry name" value="GT4_GtfA-like"/>
    <property type="match status" value="1"/>
</dbReference>
<comment type="caution">
    <text evidence="14">The sequence shown here is derived from an EMBL/GenBank/DDBJ whole genome shotgun (WGS) entry which is preliminary data.</text>
</comment>
<feature type="domain" description="Glycosyl transferase family 1" evidence="12">
    <location>
        <begin position="311"/>
        <end position="453"/>
    </location>
</feature>
<dbReference type="GO" id="GO:0005737">
    <property type="term" value="C:cytoplasm"/>
    <property type="evidence" value="ECO:0007669"/>
    <property type="project" value="UniProtKB-SubCell"/>
</dbReference>
<feature type="binding site" evidence="11">
    <location>
        <begin position="383"/>
        <end position="384"/>
    </location>
    <ligand>
        <name>UDP</name>
        <dbReference type="ChEBI" id="CHEBI:58223"/>
    </ligand>
</feature>
<evidence type="ECO:0000313" key="16">
    <source>
        <dbReference type="Proteomes" id="UP000195208"/>
    </source>
</evidence>
<dbReference type="Gene3D" id="3.40.50.2000">
    <property type="entry name" value="Glycogen Phosphorylase B"/>
    <property type="match status" value="2"/>
</dbReference>
<dbReference type="PANTHER" id="PTHR12526">
    <property type="entry name" value="GLYCOSYLTRANSFERASE"/>
    <property type="match status" value="1"/>
</dbReference>
<feature type="binding site" evidence="11">
    <location>
        <position position="241"/>
    </location>
    <ligand>
        <name>N-acetyl-D-glucosamine</name>
        <dbReference type="ChEBI" id="CHEBI:506227"/>
    </ligand>
</feature>
<dbReference type="FunFam" id="3.40.50.2000:FF:000196">
    <property type="entry name" value="UDP-N-acetylglucosamine--peptide N-acetylglucosaminyltransferase GtfA subunit"/>
    <property type="match status" value="1"/>
</dbReference>
<dbReference type="EMBL" id="WMFL01000060">
    <property type="protein sequence ID" value="NJI02176.1"/>
    <property type="molecule type" value="Genomic_DNA"/>
</dbReference>
<dbReference type="GO" id="GO:0017122">
    <property type="term" value="C:protein N-acetylglucosaminyltransferase complex"/>
    <property type="evidence" value="ECO:0007669"/>
    <property type="project" value="UniProtKB-UniRule"/>
</dbReference>
<comment type="similarity">
    <text evidence="3 11">Belongs to the glycosyltransferase group 1 family. Glycosyltransferase 4 subfamily.</text>
</comment>
<dbReference type="HAMAP" id="MF_01472">
    <property type="entry name" value="GtfA"/>
    <property type="match status" value="1"/>
</dbReference>
<evidence type="ECO:0000256" key="1">
    <source>
        <dbReference type="ARBA" id="ARBA00004236"/>
    </source>
</evidence>
<dbReference type="GeneID" id="57692738"/>
<evidence type="ECO:0000256" key="2">
    <source>
        <dbReference type="ARBA" id="ARBA00004922"/>
    </source>
</evidence>
<name>A0A2T4MH51_9STAP</name>
<protein>
    <recommendedName>
        <fullName evidence="11">UDP-N-acetylglucosamine--peptide N-acetylglucosaminyltransferase GtfA subunit</fullName>
        <ecNumber evidence="11">2.4.1.-</ecNumber>
    </recommendedName>
    <alternativeName>
        <fullName evidence="11">Glycosyltransferase GtfA</fullName>
    </alternativeName>
</protein>
<keyword evidence="4 11" id="KW-1003">Cell membrane</keyword>
<comment type="subcellular location">
    <subcellularLocation>
        <location evidence="1 11">Cell membrane</location>
        <topology evidence="11">Peripheral membrane protein</topology>
    </subcellularLocation>
    <subcellularLocation>
        <location evidence="11">Cytoplasm</location>
    </subcellularLocation>
    <text evidence="11">Cell membrane association requires GtfB.</text>
</comment>
<dbReference type="EMBL" id="NEFX01000002">
    <property type="protein sequence ID" value="OTW32087.1"/>
    <property type="molecule type" value="Genomic_DNA"/>
</dbReference>
<gene>
    <name evidence="11 14" type="primary">gtfA</name>
    <name evidence="15" type="ORF">B9M88_01590</name>
    <name evidence="14" type="ORF">GLV84_04795</name>
</gene>
<sequence length="502" mass="58018">MTLYNINFGIGWASSGVEYAQMYRAKLLRGLNYPQKYVFLDFINAENIQTLTENIGFKDDEVIWIYQYFTDIPIAPSSYTLEQLKAEVYEPIVREETEGKIHRLFLNDNQTFITCYLKNPDEDIVDRAEFVIDGKLVRKDFYSYVRIFSEYYAPHENAAKIYMRQFYNEDGSIAYNEYIDGQTNVYRFKNKVLYSRQAFIAYFMECLNLTSKDIVLLDRASEVGQALVQHKGQSKMGVVVHAEHFSQHATDDHHVLWNNYYEYQFMQANEIDFYITATQLQNDILTAQFEKYHQQSPKVYTIPVGSIHELKKPKRKRQPYSMISASRLANEKHIDWLVRAAIIAKKEVPALQFDIYGEGGAKGQLATLIRENHAEDYIHLKGHVHLEDVYQRYKLFVSASTSEGFGLTLLEAVGSGLGMIGFDVNYGNPTFIRDGKNGYLLPVNAKEESSETIVKRYAASIVKFFNDGPKAAHKVSYNVARPFLTSEIQLKWKQCLEEVAHD</sequence>
<evidence type="ECO:0000256" key="10">
    <source>
        <dbReference type="ARBA" id="ARBA00052053"/>
    </source>
</evidence>
<dbReference type="OrthoDB" id="9765175at2"/>
<evidence type="ECO:0000256" key="8">
    <source>
        <dbReference type="ARBA" id="ARBA00022741"/>
    </source>
</evidence>
<dbReference type="NCBIfam" id="TIGR02918">
    <property type="entry name" value="accessory Sec system glycosyltransferase GtfA"/>
    <property type="match status" value="1"/>
</dbReference>